<evidence type="ECO:0000256" key="1">
    <source>
        <dbReference type="ARBA" id="ARBA00004162"/>
    </source>
</evidence>
<proteinExistence type="predicted"/>
<keyword evidence="4 6" id="KW-1133">Transmembrane helix</keyword>
<feature type="transmembrane region" description="Helical" evidence="6">
    <location>
        <begin position="70"/>
        <end position="97"/>
    </location>
</feature>
<comment type="caution">
    <text evidence="8">The sequence shown here is derived from an EMBL/GenBank/DDBJ whole genome shotgun (WGS) entry which is preliminary data.</text>
</comment>
<evidence type="ECO:0000256" key="2">
    <source>
        <dbReference type="ARBA" id="ARBA00022475"/>
    </source>
</evidence>
<evidence type="ECO:0000256" key="4">
    <source>
        <dbReference type="ARBA" id="ARBA00022989"/>
    </source>
</evidence>
<protein>
    <submittedName>
        <fullName evidence="8">Putative stress-responsive transcriptional regulator</fullName>
    </submittedName>
</protein>
<dbReference type="GO" id="GO:0005886">
    <property type="term" value="C:plasma membrane"/>
    <property type="evidence" value="ECO:0007669"/>
    <property type="project" value="UniProtKB-SubCell"/>
</dbReference>
<organism evidence="8 9">
    <name type="scientific">Candidatus Berkelbacteria bacterium Licking1014_2</name>
    <dbReference type="NCBI Taxonomy" id="2017146"/>
    <lineage>
        <taxon>Bacteria</taxon>
        <taxon>Candidatus Berkelbacteria</taxon>
    </lineage>
</organism>
<evidence type="ECO:0000259" key="7">
    <source>
        <dbReference type="Pfam" id="PF04024"/>
    </source>
</evidence>
<gene>
    <name evidence="8" type="ORF">CEN88_370</name>
</gene>
<reference evidence="8 9" key="1">
    <citation type="submission" date="2017-07" db="EMBL/GenBank/DDBJ databases">
        <title>Mechanisms for carbon and nitrogen cycling indicate functional differentiation within the Candidate Phyla Radiation.</title>
        <authorList>
            <person name="Danczak R.E."/>
            <person name="Johnston M.D."/>
            <person name="Kenah C."/>
            <person name="Slattery M."/>
            <person name="Wrighton K.C."/>
            <person name="Wilkins M.J."/>
        </authorList>
    </citation>
    <scope>NUCLEOTIDE SEQUENCE [LARGE SCALE GENOMIC DNA]</scope>
    <source>
        <strain evidence="8">Licking1014_2</strain>
    </source>
</reference>
<feature type="domain" description="Phage shock protein PspC N-terminal" evidence="7">
    <location>
        <begin position="43"/>
        <end position="99"/>
    </location>
</feature>
<name>A0A554LTT0_9BACT</name>
<keyword evidence="3 6" id="KW-0812">Transmembrane</keyword>
<sequence>MNWRRKNFGLPRGRGGRGVWGEFRRARAFRRSAAKEDKMEKSKQLYRSRTNRVVAGVCGGLGKFLDIDPVIIRILFVILTLWGGAGILLYIICVVLIPLESNGKEDNGTKSDLGDKIESAVKEIKDSAKEKRNHLKSQQIVGLILIALGIIFIVENFWPWFEVGLYWPIIPIAIGLAIIAKTLGRKAEQ</sequence>
<dbReference type="PANTHER" id="PTHR33885:SF3">
    <property type="entry name" value="PHAGE SHOCK PROTEIN C"/>
    <property type="match status" value="1"/>
</dbReference>
<evidence type="ECO:0000256" key="3">
    <source>
        <dbReference type="ARBA" id="ARBA00022692"/>
    </source>
</evidence>
<keyword evidence="2" id="KW-1003">Cell membrane</keyword>
<dbReference type="Pfam" id="PF04024">
    <property type="entry name" value="PspC"/>
    <property type="match status" value="1"/>
</dbReference>
<keyword evidence="5 6" id="KW-0472">Membrane</keyword>
<feature type="transmembrane region" description="Helical" evidence="6">
    <location>
        <begin position="165"/>
        <end position="184"/>
    </location>
</feature>
<feature type="transmembrane region" description="Helical" evidence="6">
    <location>
        <begin position="140"/>
        <end position="159"/>
    </location>
</feature>
<comment type="subcellular location">
    <subcellularLocation>
        <location evidence="1">Cell membrane</location>
        <topology evidence="1">Single-pass membrane protein</topology>
    </subcellularLocation>
</comment>
<dbReference type="AlphaFoldDB" id="A0A554LTT0"/>
<dbReference type="Proteomes" id="UP000318711">
    <property type="component" value="Unassembled WGS sequence"/>
</dbReference>
<accession>A0A554LTT0</accession>
<evidence type="ECO:0000313" key="8">
    <source>
        <dbReference type="EMBL" id="TSC96281.1"/>
    </source>
</evidence>
<dbReference type="PANTHER" id="PTHR33885">
    <property type="entry name" value="PHAGE SHOCK PROTEIN C"/>
    <property type="match status" value="1"/>
</dbReference>
<evidence type="ECO:0000256" key="6">
    <source>
        <dbReference type="SAM" id="Phobius"/>
    </source>
</evidence>
<evidence type="ECO:0000256" key="5">
    <source>
        <dbReference type="ARBA" id="ARBA00023136"/>
    </source>
</evidence>
<dbReference type="InterPro" id="IPR007168">
    <property type="entry name" value="Phageshock_PspC_N"/>
</dbReference>
<dbReference type="InterPro" id="IPR052027">
    <property type="entry name" value="PspC"/>
</dbReference>
<dbReference type="EMBL" id="VMGL01000043">
    <property type="protein sequence ID" value="TSC96281.1"/>
    <property type="molecule type" value="Genomic_DNA"/>
</dbReference>
<evidence type="ECO:0000313" key="9">
    <source>
        <dbReference type="Proteomes" id="UP000318711"/>
    </source>
</evidence>